<gene>
    <name evidence="3" type="ORF">SAMN02910354_00859</name>
</gene>
<dbReference type="EMBL" id="FMUQ01000005">
    <property type="protein sequence ID" value="SCX92544.1"/>
    <property type="molecule type" value="Genomic_DNA"/>
</dbReference>
<dbReference type="PANTHER" id="PTHR45663:SF11">
    <property type="entry name" value="GEO12009P1"/>
    <property type="match status" value="1"/>
</dbReference>
<proteinExistence type="predicted"/>
<keyword evidence="1" id="KW-0802">TPR repeat</keyword>
<evidence type="ECO:0000313" key="4">
    <source>
        <dbReference type="Proteomes" id="UP000199588"/>
    </source>
</evidence>
<dbReference type="InterPro" id="IPR011990">
    <property type="entry name" value="TPR-like_helical_dom_sf"/>
</dbReference>
<evidence type="ECO:0000313" key="3">
    <source>
        <dbReference type="EMBL" id="SCX92544.1"/>
    </source>
</evidence>
<sequence>MLQSPDLINKQERIMQALKQYLIEITEQNLNDTLQLSKEHPLVLVFYAPSHQPSVEFTTLLERYAEQYQGQFALAKVNCETQQAIAMQFQIRNLPTAYLFKEAQAVDAFQNVISEEELKQRLSQILPKEEEIKFNLALDFLQAEDYDKALPLLKEAWELSERKNSDIALLYAETYIAMKKTEPATEILNKIPLQDRDSRWHGLQAQIELLIKAADTPEIQQLQADFSKKPTTEIALKLAVQLHQANRNEEALELLFNILKQDLSAQNGEVKQQFLSILSAIGNNDPLTNKYRRLLYSLLY</sequence>
<dbReference type="CDD" id="cd02956">
    <property type="entry name" value="ybbN"/>
    <property type="match status" value="1"/>
</dbReference>
<dbReference type="InterPro" id="IPR019734">
    <property type="entry name" value="TPR_rpt"/>
</dbReference>
<protein>
    <submittedName>
        <fullName evidence="3">Thioredoxin</fullName>
    </submittedName>
</protein>
<feature type="domain" description="Thioredoxin" evidence="2">
    <location>
        <begin position="1"/>
        <end position="127"/>
    </location>
</feature>
<dbReference type="Pfam" id="PF14559">
    <property type="entry name" value="TPR_19"/>
    <property type="match status" value="1"/>
</dbReference>
<keyword evidence="4" id="KW-1185">Reference proteome</keyword>
<dbReference type="Gene3D" id="3.40.30.10">
    <property type="entry name" value="Glutaredoxin"/>
    <property type="match status" value="1"/>
</dbReference>
<dbReference type="Pfam" id="PF14561">
    <property type="entry name" value="TPR_20"/>
    <property type="match status" value="1"/>
</dbReference>
<dbReference type="PROSITE" id="PS51352">
    <property type="entry name" value="THIOREDOXIN_2"/>
    <property type="match status" value="1"/>
</dbReference>
<reference evidence="3 4" key="1">
    <citation type="submission" date="2016-10" db="EMBL/GenBank/DDBJ databases">
        <authorList>
            <person name="Varghese N."/>
            <person name="Submissions S."/>
        </authorList>
    </citation>
    <scope>NUCLEOTIDE SEQUENCE [LARGE SCALE GENOMIC DNA]</scope>
    <source>
        <strain evidence="3 4">DSM 22022</strain>
    </source>
</reference>
<organism evidence="3 4">
    <name type="scientific">Basfia succiniciproducens</name>
    <dbReference type="NCBI Taxonomy" id="653940"/>
    <lineage>
        <taxon>Bacteria</taxon>
        <taxon>Pseudomonadati</taxon>
        <taxon>Pseudomonadota</taxon>
        <taxon>Gammaproteobacteria</taxon>
        <taxon>Pasteurellales</taxon>
        <taxon>Pasteurellaceae</taxon>
        <taxon>Basfia</taxon>
    </lineage>
</organism>
<feature type="repeat" description="TPR" evidence="1">
    <location>
        <begin position="130"/>
        <end position="163"/>
    </location>
</feature>
<dbReference type="InterPro" id="IPR013766">
    <property type="entry name" value="Thioredoxin_domain"/>
</dbReference>
<dbReference type="Pfam" id="PF00085">
    <property type="entry name" value="Thioredoxin"/>
    <property type="match status" value="1"/>
</dbReference>
<name>A0A1G5BR76_9PAST</name>
<dbReference type="InterPro" id="IPR036249">
    <property type="entry name" value="Thioredoxin-like_sf"/>
</dbReference>
<comment type="caution">
    <text evidence="3">The sequence shown here is derived from an EMBL/GenBank/DDBJ whole genome shotgun (WGS) entry which is preliminary data.</text>
</comment>
<evidence type="ECO:0000259" key="2">
    <source>
        <dbReference type="PROSITE" id="PS51352"/>
    </source>
</evidence>
<dbReference type="SUPFAM" id="SSF52833">
    <property type="entry name" value="Thioredoxin-like"/>
    <property type="match status" value="1"/>
</dbReference>
<dbReference type="PROSITE" id="PS50005">
    <property type="entry name" value="TPR"/>
    <property type="match status" value="1"/>
</dbReference>
<dbReference type="SUPFAM" id="SSF48452">
    <property type="entry name" value="TPR-like"/>
    <property type="match status" value="1"/>
</dbReference>
<dbReference type="Gene3D" id="1.25.40.10">
    <property type="entry name" value="Tetratricopeptide repeat domain"/>
    <property type="match status" value="2"/>
</dbReference>
<accession>A0A1G5BR76</accession>
<dbReference type="Proteomes" id="UP000199588">
    <property type="component" value="Unassembled WGS sequence"/>
</dbReference>
<dbReference type="PANTHER" id="PTHR45663">
    <property type="entry name" value="GEO12009P1"/>
    <property type="match status" value="1"/>
</dbReference>
<evidence type="ECO:0000256" key="1">
    <source>
        <dbReference type="PROSITE-ProRule" id="PRU00339"/>
    </source>
</evidence>